<accession>A0ABW4FE81</accession>
<evidence type="ECO:0000256" key="4">
    <source>
        <dbReference type="ARBA" id="ARBA00022989"/>
    </source>
</evidence>
<feature type="domain" description="FAD-binding FR-type" evidence="7">
    <location>
        <begin position="222"/>
        <end position="322"/>
    </location>
</feature>
<dbReference type="SUPFAM" id="SSF52343">
    <property type="entry name" value="Ferredoxin reductase-like, C-terminal NADP-linked domain"/>
    <property type="match status" value="1"/>
</dbReference>
<feature type="transmembrane region" description="Helical" evidence="6">
    <location>
        <begin position="101"/>
        <end position="119"/>
    </location>
</feature>
<evidence type="ECO:0000256" key="3">
    <source>
        <dbReference type="ARBA" id="ARBA00022692"/>
    </source>
</evidence>
<protein>
    <submittedName>
        <fullName evidence="8">Ferredoxin reductase family protein</fullName>
    </submittedName>
</protein>
<dbReference type="Gene3D" id="3.40.50.80">
    <property type="entry name" value="Nucleotide-binding domain of ferredoxin-NADP reductase (FNR) module"/>
    <property type="match status" value="1"/>
</dbReference>
<dbReference type="Proteomes" id="UP001597145">
    <property type="component" value="Unassembled WGS sequence"/>
</dbReference>
<proteinExistence type="predicted"/>
<reference evidence="9" key="1">
    <citation type="journal article" date="2019" name="Int. J. Syst. Evol. Microbiol.">
        <title>The Global Catalogue of Microorganisms (GCM) 10K type strain sequencing project: providing services to taxonomists for standard genome sequencing and annotation.</title>
        <authorList>
            <consortium name="The Broad Institute Genomics Platform"/>
            <consortium name="The Broad Institute Genome Sequencing Center for Infectious Disease"/>
            <person name="Wu L."/>
            <person name="Ma J."/>
        </authorList>
    </citation>
    <scope>NUCLEOTIDE SEQUENCE [LARGE SCALE GENOMIC DNA]</scope>
    <source>
        <strain evidence="9">JCM 12165</strain>
    </source>
</reference>
<feature type="transmembrane region" description="Helical" evidence="6">
    <location>
        <begin position="139"/>
        <end position="157"/>
    </location>
</feature>
<feature type="transmembrane region" description="Helical" evidence="6">
    <location>
        <begin position="59"/>
        <end position="80"/>
    </location>
</feature>
<evidence type="ECO:0000259" key="7">
    <source>
        <dbReference type="PROSITE" id="PS51384"/>
    </source>
</evidence>
<name>A0ABW4FE81_9PSEU</name>
<evidence type="ECO:0000313" key="8">
    <source>
        <dbReference type="EMBL" id="MFD1528448.1"/>
    </source>
</evidence>
<dbReference type="InterPro" id="IPR017938">
    <property type="entry name" value="Riboflavin_synthase-like_b-brl"/>
</dbReference>
<dbReference type="InterPro" id="IPR017927">
    <property type="entry name" value="FAD-bd_FR_type"/>
</dbReference>
<dbReference type="InterPro" id="IPR039261">
    <property type="entry name" value="FNR_nucleotide-bd"/>
</dbReference>
<dbReference type="EMBL" id="JBHUCP010000003">
    <property type="protein sequence ID" value="MFD1528448.1"/>
    <property type="molecule type" value="Genomic_DNA"/>
</dbReference>
<comment type="caution">
    <text evidence="8">The sequence shown here is derived from an EMBL/GenBank/DDBJ whole genome shotgun (WGS) entry which is preliminary data.</text>
</comment>
<keyword evidence="5 6" id="KW-0472">Membrane</keyword>
<keyword evidence="4 6" id="KW-1133">Transmembrane helix</keyword>
<evidence type="ECO:0000256" key="2">
    <source>
        <dbReference type="ARBA" id="ARBA00004141"/>
    </source>
</evidence>
<organism evidence="8 9">
    <name type="scientific">Pseudonocardia aurantiaca</name>
    <dbReference type="NCBI Taxonomy" id="75290"/>
    <lineage>
        <taxon>Bacteria</taxon>
        <taxon>Bacillati</taxon>
        <taxon>Actinomycetota</taxon>
        <taxon>Actinomycetes</taxon>
        <taxon>Pseudonocardiales</taxon>
        <taxon>Pseudonocardiaceae</taxon>
        <taxon>Pseudonocardia</taxon>
    </lineage>
</organism>
<dbReference type="RefSeq" id="WP_343969308.1">
    <property type="nucleotide sequence ID" value="NZ_BAAAJG010000001.1"/>
</dbReference>
<feature type="transmembrane region" description="Helical" evidence="6">
    <location>
        <begin position="169"/>
        <end position="188"/>
    </location>
</feature>
<sequence length="457" mass="48881">MTSTMGFRHGRSRRMAAPPGSVAAALDSAQLVRRWLAGFAVLLLTPLLVRVMIGGPTWAQLVDLTGLFALSALVGTFVLVSRLRALSRATGITALLSAHRALGVLSAVSVLVHIAVVIAANPRNLALLGWVDAPPRARAAVGASLALAGVIALGVHRAKVRRDYELWRWAHLVLAVAAAMLSALHVLLIDDLVQDPVMQWVLAWLAAALVASLVHRWHGMATRSSEHVVREVRLESDSVCTVVLDPRGAPLQFAPGQFAWLRLSRRGTPDAEEHPFTIASSAESGACEFTVRSTGDFGTMLRRLTPGTPAWIDGPYGSCSVDLLPQPGAGAVMIASGVGITPMMSMLRTLADRRDRRPLLLVRGAREPGELFFRGELAHLATRLDLAVLEVVRRPPPGWTGAAGDVDAPLLQAVLPSAAHRAGVDCFVCGPPTFVERVARDLGDLGVPDHRLHTEQF</sequence>
<dbReference type="SUPFAM" id="SSF63380">
    <property type="entry name" value="Riboflavin synthase domain-like"/>
    <property type="match status" value="1"/>
</dbReference>
<keyword evidence="3 6" id="KW-0812">Transmembrane</keyword>
<evidence type="ECO:0000313" key="9">
    <source>
        <dbReference type="Proteomes" id="UP001597145"/>
    </source>
</evidence>
<evidence type="ECO:0000256" key="5">
    <source>
        <dbReference type="ARBA" id="ARBA00023136"/>
    </source>
</evidence>
<feature type="transmembrane region" description="Helical" evidence="6">
    <location>
        <begin position="200"/>
        <end position="217"/>
    </location>
</feature>
<dbReference type="InterPro" id="IPR013112">
    <property type="entry name" value="FAD-bd_8"/>
</dbReference>
<feature type="transmembrane region" description="Helical" evidence="6">
    <location>
        <begin position="35"/>
        <end position="53"/>
    </location>
</feature>
<gene>
    <name evidence="8" type="ORF">ACFSCY_03250</name>
</gene>
<dbReference type="InterPro" id="IPR013130">
    <property type="entry name" value="Fe3_Rdtase_TM_dom"/>
</dbReference>
<dbReference type="InterPro" id="IPR001433">
    <property type="entry name" value="OxRdtase_FAD/NAD-bd"/>
</dbReference>
<dbReference type="InterPro" id="IPR050415">
    <property type="entry name" value="MRET"/>
</dbReference>
<evidence type="ECO:0000256" key="1">
    <source>
        <dbReference type="ARBA" id="ARBA00001974"/>
    </source>
</evidence>
<dbReference type="PRINTS" id="PR00410">
    <property type="entry name" value="PHEHYDRXLASE"/>
</dbReference>
<dbReference type="PANTHER" id="PTHR47354">
    <property type="entry name" value="NADH OXIDOREDUCTASE HCR"/>
    <property type="match status" value="1"/>
</dbReference>
<comment type="subcellular location">
    <subcellularLocation>
        <location evidence="2">Membrane</location>
        <topology evidence="2">Multi-pass membrane protein</topology>
    </subcellularLocation>
</comment>
<comment type="cofactor">
    <cofactor evidence="1">
        <name>FAD</name>
        <dbReference type="ChEBI" id="CHEBI:57692"/>
    </cofactor>
</comment>
<dbReference type="PANTHER" id="PTHR47354:SF5">
    <property type="entry name" value="PROTEIN RFBI"/>
    <property type="match status" value="1"/>
</dbReference>
<dbReference type="Pfam" id="PF00175">
    <property type="entry name" value="NAD_binding_1"/>
    <property type="match status" value="1"/>
</dbReference>
<dbReference type="Gene3D" id="2.40.30.10">
    <property type="entry name" value="Translation factors"/>
    <property type="match status" value="1"/>
</dbReference>
<keyword evidence="9" id="KW-1185">Reference proteome</keyword>
<dbReference type="Pfam" id="PF01794">
    <property type="entry name" value="Ferric_reduct"/>
    <property type="match status" value="1"/>
</dbReference>
<dbReference type="PROSITE" id="PS51384">
    <property type="entry name" value="FAD_FR"/>
    <property type="match status" value="1"/>
</dbReference>
<dbReference type="Pfam" id="PF08022">
    <property type="entry name" value="FAD_binding_8"/>
    <property type="match status" value="1"/>
</dbReference>
<evidence type="ECO:0000256" key="6">
    <source>
        <dbReference type="SAM" id="Phobius"/>
    </source>
</evidence>